<accession>A0A7S2G5E4</accession>
<dbReference type="EMBL" id="HBGS01031474">
    <property type="protein sequence ID" value="CAD9431356.1"/>
    <property type="molecule type" value="Transcribed_RNA"/>
</dbReference>
<protein>
    <submittedName>
        <fullName evidence="2">Uncharacterized protein</fullName>
    </submittedName>
</protein>
<organism evidence="2">
    <name type="scientific">Octactis speculum</name>
    <dbReference type="NCBI Taxonomy" id="3111310"/>
    <lineage>
        <taxon>Eukaryota</taxon>
        <taxon>Sar</taxon>
        <taxon>Stramenopiles</taxon>
        <taxon>Ochrophyta</taxon>
        <taxon>Dictyochophyceae</taxon>
        <taxon>Dictyochales</taxon>
        <taxon>Dictyochaceae</taxon>
        <taxon>Octactis</taxon>
    </lineage>
</organism>
<feature type="compositionally biased region" description="Polar residues" evidence="1">
    <location>
        <begin position="33"/>
        <end position="46"/>
    </location>
</feature>
<name>A0A7S2G5E4_9STRA</name>
<dbReference type="AlphaFoldDB" id="A0A7S2G5E4"/>
<sequence>MTTDVFEALRPATAPPAGKRIADLKREREGREQSLSVEPQQPIQTKKFTKKRKGDDREPPSDETKPPDTRKKSGKASGERKTNKAASVALEEQADEVSAGFTWDSDDSEE</sequence>
<reference evidence="2" key="1">
    <citation type="submission" date="2021-01" db="EMBL/GenBank/DDBJ databases">
        <authorList>
            <person name="Corre E."/>
            <person name="Pelletier E."/>
            <person name="Niang G."/>
            <person name="Scheremetjew M."/>
            <person name="Finn R."/>
            <person name="Kale V."/>
            <person name="Holt S."/>
            <person name="Cochrane G."/>
            <person name="Meng A."/>
            <person name="Brown T."/>
            <person name="Cohen L."/>
        </authorList>
    </citation>
    <scope>NUCLEOTIDE SEQUENCE</scope>
    <source>
        <strain evidence="2">CCMP1381</strain>
    </source>
</reference>
<feature type="compositionally biased region" description="Basic and acidic residues" evidence="1">
    <location>
        <begin position="53"/>
        <end position="82"/>
    </location>
</feature>
<feature type="region of interest" description="Disordered" evidence="1">
    <location>
        <begin position="1"/>
        <end position="110"/>
    </location>
</feature>
<evidence type="ECO:0000256" key="1">
    <source>
        <dbReference type="SAM" id="MobiDB-lite"/>
    </source>
</evidence>
<feature type="compositionally biased region" description="Basic and acidic residues" evidence="1">
    <location>
        <begin position="20"/>
        <end position="32"/>
    </location>
</feature>
<evidence type="ECO:0000313" key="2">
    <source>
        <dbReference type="EMBL" id="CAD9431356.1"/>
    </source>
</evidence>
<gene>
    <name evidence="2" type="ORF">DSPE1174_LOCUS16115</name>
</gene>
<proteinExistence type="predicted"/>